<dbReference type="NCBIfam" id="TIGR03949">
    <property type="entry name" value="bact_IIb_cerein"/>
    <property type="match status" value="1"/>
</dbReference>
<dbReference type="AlphaFoldDB" id="A0A856MNS8"/>
<reference evidence="2 3" key="1">
    <citation type="submission" date="2018-06" db="EMBL/GenBank/DDBJ databases">
        <title>Comparative genomics of Brasilonema spp. strains.</title>
        <authorList>
            <person name="Alvarenga D.O."/>
            <person name="Fiore M.F."/>
            <person name="Varani A.M."/>
        </authorList>
    </citation>
    <scope>NUCLEOTIDE SEQUENCE [LARGE SCALE GENOMIC DNA]</scope>
    <source>
        <strain evidence="2 3">CENA114</strain>
    </source>
</reference>
<dbReference type="KEGG" id="bsen:DP114_24275"/>
<dbReference type="Proteomes" id="UP000503129">
    <property type="component" value="Chromosome"/>
</dbReference>
<dbReference type="InterPro" id="IPR023991">
    <property type="entry name" value="Bacteriocin_IIb_lactobn/cerein"/>
</dbReference>
<gene>
    <name evidence="2" type="ORF">DP114_24275</name>
</gene>
<sequence length="73" mass="7521">MASINISDIRPAGSELFVDSESFMNDLADQELSATKGGLSPIVIWGVAIASEYVIGAMVSGAAVGAYSALKKK</sequence>
<evidence type="ECO:0000256" key="1">
    <source>
        <dbReference type="SAM" id="Phobius"/>
    </source>
</evidence>
<dbReference type="EMBL" id="CP030118">
    <property type="protein sequence ID" value="QDL10596.1"/>
    <property type="molecule type" value="Genomic_DNA"/>
</dbReference>
<evidence type="ECO:0008006" key="4">
    <source>
        <dbReference type="Google" id="ProtNLM"/>
    </source>
</evidence>
<evidence type="ECO:0000313" key="3">
    <source>
        <dbReference type="Proteomes" id="UP000503129"/>
    </source>
</evidence>
<accession>A0A856MNS8</accession>
<keyword evidence="3" id="KW-1185">Reference proteome</keyword>
<proteinExistence type="predicted"/>
<keyword evidence="1" id="KW-0812">Transmembrane</keyword>
<feature type="transmembrane region" description="Helical" evidence="1">
    <location>
        <begin position="42"/>
        <end position="70"/>
    </location>
</feature>
<protein>
    <recommendedName>
        <fullName evidence="4">Class IIb bacteriocin, lactobin A/cerein 7B family</fullName>
    </recommendedName>
</protein>
<name>A0A856MNS8_9CYAN</name>
<dbReference type="RefSeq" id="WP_169265560.1">
    <property type="nucleotide sequence ID" value="NZ_CAWOXK010000001.1"/>
</dbReference>
<keyword evidence="1" id="KW-0472">Membrane</keyword>
<keyword evidence="1" id="KW-1133">Transmembrane helix</keyword>
<organism evidence="2 3">
    <name type="scientific">Brasilonema sennae CENA114</name>
    <dbReference type="NCBI Taxonomy" id="415709"/>
    <lineage>
        <taxon>Bacteria</taxon>
        <taxon>Bacillati</taxon>
        <taxon>Cyanobacteriota</taxon>
        <taxon>Cyanophyceae</taxon>
        <taxon>Nostocales</taxon>
        <taxon>Scytonemataceae</taxon>
        <taxon>Brasilonema</taxon>
        <taxon>Bromeliae group (in: Brasilonema)</taxon>
    </lineage>
</organism>
<evidence type="ECO:0000313" key="2">
    <source>
        <dbReference type="EMBL" id="QDL10596.1"/>
    </source>
</evidence>